<dbReference type="Pfam" id="PF01796">
    <property type="entry name" value="OB_ChsH2_C"/>
    <property type="match status" value="1"/>
</dbReference>
<feature type="domain" description="ChsH2 C-terminal OB-fold" evidence="1">
    <location>
        <begin position="351"/>
        <end position="406"/>
    </location>
</feature>
<dbReference type="SUPFAM" id="SSF50249">
    <property type="entry name" value="Nucleic acid-binding proteins"/>
    <property type="match status" value="1"/>
</dbReference>
<name>A0ABS4TUJ8_9PSEU</name>
<gene>
    <name evidence="2" type="ORF">JOF56_008433</name>
</gene>
<dbReference type="InterPro" id="IPR012340">
    <property type="entry name" value="NA-bd_OB-fold"/>
</dbReference>
<evidence type="ECO:0000313" key="2">
    <source>
        <dbReference type="EMBL" id="MBP2328048.1"/>
    </source>
</evidence>
<dbReference type="EMBL" id="JAGINW010000001">
    <property type="protein sequence ID" value="MBP2328048.1"/>
    <property type="molecule type" value="Genomic_DNA"/>
</dbReference>
<accession>A0ABS4TUJ8</accession>
<comment type="caution">
    <text evidence="2">The sequence shown here is derived from an EMBL/GenBank/DDBJ whole genome shotgun (WGS) entry which is preliminary data.</text>
</comment>
<dbReference type="Proteomes" id="UP001519332">
    <property type="component" value="Unassembled WGS sequence"/>
</dbReference>
<evidence type="ECO:0000313" key="3">
    <source>
        <dbReference type="Proteomes" id="UP001519332"/>
    </source>
</evidence>
<organism evidence="2 3">
    <name type="scientific">Kibdelosporangium banguiense</name>
    <dbReference type="NCBI Taxonomy" id="1365924"/>
    <lineage>
        <taxon>Bacteria</taxon>
        <taxon>Bacillati</taxon>
        <taxon>Actinomycetota</taxon>
        <taxon>Actinomycetes</taxon>
        <taxon>Pseudonocardiales</taxon>
        <taxon>Pseudonocardiaceae</taxon>
        <taxon>Kibdelosporangium</taxon>
    </lineage>
</organism>
<dbReference type="RefSeq" id="WP_209645120.1">
    <property type="nucleotide sequence ID" value="NZ_JAGINW010000001.1"/>
</dbReference>
<keyword evidence="3" id="KW-1185">Reference proteome</keyword>
<dbReference type="InterPro" id="IPR002878">
    <property type="entry name" value="ChsH2_C"/>
</dbReference>
<dbReference type="SUPFAM" id="SSF53901">
    <property type="entry name" value="Thiolase-like"/>
    <property type="match status" value="2"/>
</dbReference>
<sequence>MRGILSMAAYIPPYRVATASGGIRTLAAHDQDTTTLGVEAGWLALHGRDTDEIERLLFATTTPAYLDKNNASAVHAALGLPSAVAAVDTGGALRSGIGSLLTALQGGPPTLVVAADMRTGRPGSDEERLGGDAAAAVVVGEGTGVIAEFLGCASSTLELMDRWRLAGETTARIWEDRFGESAYLGEVSEVVDTALARAGVARHEVRLLVSGAHARAVTAVRRALGVKTADELTATTGHCGAAHSQLLLVAALEEAEPGDVFALVSLADGVDVLVFRATSVGARPVLSLRDQLASPGHTVTYEKFLTWRGFLTREPPRRPNPARPTAPSAFRHRDWKFALAEAGGRRLSTVHGTVTTYTTDHLAHSPSPPTIVAVVDLDGGGRRVTELTDVAPDAVSVGDRVEMTFRRFRTADGVHNYFWKARPERLGTGA</sequence>
<protein>
    <submittedName>
        <fullName evidence="2">3-hydroxy-3-methylglutaryl CoA synthase</fullName>
    </submittedName>
</protein>
<proteinExistence type="predicted"/>
<dbReference type="InterPro" id="IPR016039">
    <property type="entry name" value="Thiolase-like"/>
</dbReference>
<dbReference type="Gene3D" id="3.40.47.10">
    <property type="match status" value="1"/>
</dbReference>
<evidence type="ECO:0000259" key="1">
    <source>
        <dbReference type="Pfam" id="PF01796"/>
    </source>
</evidence>
<reference evidence="2 3" key="1">
    <citation type="submission" date="2021-03" db="EMBL/GenBank/DDBJ databases">
        <title>Sequencing the genomes of 1000 actinobacteria strains.</title>
        <authorList>
            <person name="Klenk H.-P."/>
        </authorList>
    </citation>
    <scope>NUCLEOTIDE SEQUENCE [LARGE SCALE GENOMIC DNA]</scope>
    <source>
        <strain evidence="2 3">DSM 46670</strain>
    </source>
</reference>